<evidence type="ECO:0000256" key="2">
    <source>
        <dbReference type="SAM" id="MobiDB-lite"/>
    </source>
</evidence>
<dbReference type="GO" id="GO:0005737">
    <property type="term" value="C:cytoplasm"/>
    <property type="evidence" value="ECO:0007669"/>
    <property type="project" value="TreeGrafter"/>
</dbReference>
<dbReference type="PANTHER" id="PTHR31807:SF37">
    <property type="entry name" value="HAUS AUGMIN-LIKE COMPLEX SUBUNIT 8"/>
    <property type="match status" value="1"/>
</dbReference>
<dbReference type="EMBL" id="JADFTS010000003">
    <property type="protein sequence ID" value="KAF9615895.1"/>
    <property type="molecule type" value="Genomic_DNA"/>
</dbReference>
<dbReference type="Proteomes" id="UP000631114">
    <property type="component" value="Unassembled WGS sequence"/>
</dbReference>
<evidence type="ECO:0000256" key="1">
    <source>
        <dbReference type="ARBA" id="ARBA00010016"/>
    </source>
</evidence>
<dbReference type="GO" id="GO:0051225">
    <property type="term" value="P:spindle assembly"/>
    <property type="evidence" value="ECO:0007669"/>
    <property type="project" value="TreeGrafter"/>
</dbReference>
<accession>A0A835M1V2</accession>
<organism evidence="3 4">
    <name type="scientific">Coptis chinensis</name>
    <dbReference type="NCBI Taxonomy" id="261450"/>
    <lineage>
        <taxon>Eukaryota</taxon>
        <taxon>Viridiplantae</taxon>
        <taxon>Streptophyta</taxon>
        <taxon>Embryophyta</taxon>
        <taxon>Tracheophyta</taxon>
        <taxon>Spermatophyta</taxon>
        <taxon>Magnoliopsida</taxon>
        <taxon>Ranunculales</taxon>
        <taxon>Ranunculaceae</taxon>
        <taxon>Coptidoideae</taxon>
        <taxon>Coptis</taxon>
    </lineage>
</organism>
<sequence>MDVSEVERQPFKGKAEESTRPPLVPSDKNNSAVTRTKFRTTREVPSRYKDAITSPSPASFTRQCPSPNITRTVHPSSPSLPKRAQSAERSRPSMPLTPPRTSTRIDMHPTSRRIVDGRTFEGLWPSTSPVRSLSVSFQTDSQSLPFSKKERAATHTSDNTLKISANVAPMFANKPERTRTLFRGRISLDQSENAKAADNPHFHLVDQYQWPRRKSDGKMPASSFTRSMDLADKARKATPLPIPGGRTSPMRRTPISDGFGSGLRKSSSDVVNQVSHVDIGSIEYEISSTDGRSLLQSSGTHKFTSSSSGLFSSSSDRANSKFCRSRSVPTSGLARPPSPNRNPMISDTSSRGLSPLRTNSLTPFRSISTMTDRSICSSSVLSFIADVKKGKKSANRIEDVHQLRLYYNRYLQWRFVNARANASLSTQKVTAELPDFISYTAFIAVDIDWMKQKKLYTVGTTTSDLSETVRNKRINLEQQKLELKLNSLLNEQVSCFTDAFAICLHSAMINQMSFLDEWFLLERDHVNSLSGAVDALEACTIRLPVIGGARVDVLKVKDAISSTIDVIQAACDGIYSVLSKVKENSLRTYLIQLSQGLSKEQPVSVFEAPF</sequence>
<gene>
    <name evidence="3" type="ORF">IFM89_026869</name>
</gene>
<feature type="region of interest" description="Disordered" evidence="2">
    <location>
        <begin position="295"/>
        <end position="357"/>
    </location>
</feature>
<dbReference type="PANTHER" id="PTHR31807">
    <property type="entry name" value="AUGMIN FAMILY MEMBER"/>
    <property type="match status" value="1"/>
</dbReference>
<feature type="region of interest" description="Disordered" evidence="2">
    <location>
        <begin position="1"/>
        <end position="106"/>
    </location>
</feature>
<dbReference type="OrthoDB" id="1924320at2759"/>
<feature type="compositionally biased region" description="Basic and acidic residues" evidence="2">
    <location>
        <begin position="1"/>
        <end position="19"/>
    </location>
</feature>
<dbReference type="GO" id="GO:0008017">
    <property type="term" value="F:microtubule binding"/>
    <property type="evidence" value="ECO:0007669"/>
    <property type="project" value="TreeGrafter"/>
</dbReference>
<feature type="compositionally biased region" description="Low complexity" evidence="2">
    <location>
        <begin position="297"/>
        <end position="315"/>
    </location>
</feature>
<dbReference type="Pfam" id="PF04484">
    <property type="entry name" value="QWRF"/>
    <property type="match status" value="3"/>
</dbReference>
<proteinExistence type="inferred from homology"/>
<name>A0A835M1V2_9MAGN</name>
<feature type="compositionally biased region" description="Basic and acidic residues" evidence="2">
    <location>
        <begin position="40"/>
        <end position="50"/>
    </location>
</feature>
<reference evidence="3 4" key="1">
    <citation type="submission" date="2020-10" db="EMBL/GenBank/DDBJ databases">
        <title>The Coptis chinensis genome and diversification of protoberbering-type alkaloids.</title>
        <authorList>
            <person name="Wang B."/>
            <person name="Shu S."/>
            <person name="Song C."/>
            <person name="Liu Y."/>
        </authorList>
    </citation>
    <scope>NUCLEOTIDE SEQUENCE [LARGE SCALE GENOMIC DNA]</scope>
    <source>
        <strain evidence="3">HL-2020</strain>
        <tissue evidence="3">Leaf</tissue>
    </source>
</reference>
<dbReference type="GO" id="GO:0005880">
    <property type="term" value="C:nuclear microtubule"/>
    <property type="evidence" value="ECO:0007669"/>
    <property type="project" value="TreeGrafter"/>
</dbReference>
<comment type="similarity">
    <text evidence="1">Belongs to the QWRF family.</text>
</comment>
<dbReference type="AlphaFoldDB" id="A0A835M1V2"/>
<dbReference type="InterPro" id="IPR007573">
    <property type="entry name" value="QWRF"/>
</dbReference>
<keyword evidence="4" id="KW-1185">Reference proteome</keyword>
<comment type="caution">
    <text evidence="3">The sequence shown here is derived from an EMBL/GenBank/DDBJ whole genome shotgun (WGS) entry which is preliminary data.</text>
</comment>
<evidence type="ECO:0000313" key="4">
    <source>
        <dbReference type="Proteomes" id="UP000631114"/>
    </source>
</evidence>
<feature type="compositionally biased region" description="Polar residues" evidence="2">
    <location>
        <begin position="341"/>
        <end position="357"/>
    </location>
</feature>
<evidence type="ECO:0000313" key="3">
    <source>
        <dbReference type="EMBL" id="KAF9615895.1"/>
    </source>
</evidence>
<protein>
    <submittedName>
        <fullName evidence="3">Uncharacterized protein</fullName>
    </submittedName>
</protein>
<feature type="compositionally biased region" description="Polar residues" evidence="2">
    <location>
        <begin position="53"/>
        <end position="79"/>
    </location>
</feature>